<dbReference type="Pfam" id="PF00028">
    <property type="entry name" value="Cadherin"/>
    <property type="match status" value="3"/>
</dbReference>
<dbReference type="InterPro" id="IPR050971">
    <property type="entry name" value="Cadherin-domain_protein"/>
</dbReference>
<protein>
    <submittedName>
        <fullName evidence="14">Putative protocadherin Fat 1</fullName>
    </submittedName>
</protein>
<dbReference type="SMART" id="SM00112">
    <property type="entry name" value="CA"/>
    <property type="match status" value="4"/>
</dbReference>
<keyword evidence="10" id="KW-1015">Disulfide bond</keyword>
<feature type="domain" description="Cadherin" evidence="13">
    <location>
        <begin position="327"/>
        <end position="405"/>
    </location>
</feature>
<dbReference type="PROSITE" id="PS00232">
    <property type="entry name" value="CADHERIN_1"/>
    <property type="match status" value="1"/>
</dbReference>
<evidence type="ECO:0000256" key="2">
    <source>
        <dbReference type="ARBA" id="ARBA00022536"/>
    </source>
</evidence>
<proteinExistence type="predicted"/>
<keyword evidence="7" id="KW-0130">Cell adhesion</keyword>
<dbReference type="EMBL" id="MRZV01001146">
    <property type="protein sequence ID" value="PIK40236.1"/>
    <property type="molecule type" value="Genomic_DNA"/>
</dbReference>
<keyword evidence="8" id="KW-1133">Transmembrane helix</keyword>
<comment type="subcellular location">
    <subcellularLocation>
        <location evidence="1">Membrane</location>
        <topology evidence="1">Single-pass membrane protein</topology>
    </subcellularLocation>
</comment>
<keyword evidence="2" id="KW-0245">EGF-like domain</keyword>
<evidence type="ECO:0000256" key="8">
    <source>
        <dbReference type="ARBA" id="ARBA00022989"/>
    </source>
</evidence>
<keyword evidence="6 12" id="KW-0106">Calcium</keyword>
<dbReference type="OrthoDB" id="9990384at2759"/>
<dbReference type="PROSITE" id="PS50268">
    <property type="entry name" value="CADHERIN_2"/>
    <property type="match status" value="4"/>
</dbReference>
<evidence type="ECO:0000256" key="6">
    <source>
        <dbReference type="ARBA" id="ARBA00022837"/>
    </source>
</evidence>
<feature type="domain" description="Cadherin" evidence="13">
    <location>
        <begin position="112"/>
        <end position="217"/>
    </location>
</feature>
<keyword evidence="3" id="KW-0812">Transmembrane</keyword>
<evidence type="ECO:0000256" key="4">
    <source>
        <dbReference type="ARBA" id="ARBA00022729"/>
    </source>
</evidence>
<dbReference type="FunFam" id="2.60.40.60:FF:000024">
    <property type="entry name" value="FAT atypical cadherin 3"/>
    <property type="match status" value="1"/>
</dbReference>
<evidence type="ECO:0000313" key="14">
    <source>
        <dbReference type="EMBL" id="PIK40236.1"/>
    </source>
</evidence>
<evidence type="ECO:0000256" key="1">
    <source>
        <dbReference type="ARBA" id="ARBA00004167"/>
    </source>
</evidence>
<dbReference type="Proteomes" id="UP000230750">
    <property type="component" value="Unassembled WGS sequence"/>
</dbReference>
<organism evidence="14 15">
    <name type="scientific">Stichopus japonicus</name>
    <name type="common">Sea cucumber</name>
    <dbReference type="NCBI Taxonomy" id="307972"/>
    <lineage>
        <taxon>Eukaryota</taxon>
        <taxon>Metazoa</taxon>
        <taxon>Echinodermata</taxon>
        <taxon>Eleutherozoa</taxon>
        <taxon>Echinozoa</taxon>
        <taxon>Holothuroidea</taxon>
        <taxon>Aspidochirotacea</taxon>
        <taxon>Aspidochirotida</taxon>
        <taxon>Stichopodidae</taxon>
        <taxon>Apostichopus</taxon>
    </lineage>
</organism>
<evidence type="ECO:0000259" key="13">
    <source>
        <dbReference type="PROSITE" id="PS50268"/>
    </source>
</evidence>
<accession>A0A2G8JWV1</accession>
<dbReference type="AlphaFoldDB" id="A0A2G8JWV1"/>
<dbReference type="GO" id="GO:0005886">
    <property type="term" value="C:plasma membrane"/>
    <property type="evidence" value="ECO:0007669"/>
    <property type="project" value="InterPro"/>
</dbReference>
<dbReference type="GO" id="GO:0005509">
    <property type="term" value="F:calcium ion binding"/>
    <property type="evidence" value="ECO:0007669"/>
    <property type="project" value="UniProtKB-UniRule"/>
</dbReference>
<evidence type="ECO:0000256" key="11">
    <source>
        <dbReference type="ARBA" id="ARBA00023180"/>
    </source>
</evidence>
<comment type="caution">
    <text evidence="14">The sequence shown here is derived from an EMBL/GenBank/DDBJ whole genome shotgun (WGS) entry which is preliminary data.</text>
</comment>
<keyword evidence="9" id="KW-0472">Membrane</keyword>
<dbReference type="STRING" id="307972.A0A2G8JWV1"/>
<evidence type="ECO:0000256" key="7">
    <source>
        <dbReference type="ARBA" id="ARBA00022889"/>
    </source>
</evidence>
<feature type="domain" description="Cadherin" evidence="13">
    <location>
        <begin position="23"/>
        <end position="109"/>
    </location>
</feature>
<dbReference type="PRINTS" id="PR00205">
    <property type="entry name" value="CADHERIN"/>
</dbReference>
<reference evidence="14 15" key="1">
    <citation type="journal article" date="2017" name="PLoS Biol.">
        <title>The sea cucumber genome provides insights into morphological evolution and visceral regeneration.</title>
        <authorList>
            <person name="Zhang X."/>
            <person name="Sun L."/>
            <person name="Yuan J."/>
            <person name="Sun Y."/>
            <person name="Gao Y."/>
            <person name="Zhang L."/>
            <person name="Li S."/>
            <person name="Dai H."/>
            <person name="Hamel J.F."/>
            <person name="Liu C."/>
            <person name="Yu Y."/>
            <person name="Liu S."/>
            <person name="Lin W."/>
            <person name="Guo K."/>
            <person name="Jin S."/>
            <person name="Xu P."/>
            <person name="Storey K.B."/>
            <person name="Huan P."/>
            <person name="Zhang T."/>
            <person name="Zhou Y."/>
            <person name="Zhang J."/>
            <person name="Lin C."/>
            <person name="Li X."/>
            <person name="Xing L."/>
            <person name="Huo D."/>
            <person name="Sun M."/>
            <person name="Wang L."/>
            <person name="Mercier A."/>
            <person name="Li F."/>
            <person name="Yang H."/>
            <person name="Xiang J."/>
        </authorList>
    </citation>
    <scope>NUCLEOTIDE SEQUENCE [LARGE SCALE GENOMIC DNA]</scope>
    <source>
        <strain evidence="14">Shaxun</strain>
        <tissue evidence="14">Muscle</tissue>
    </source>
</reference>
<dbReference type="PANTHER" id="PTHR24025:SF23">
    <property type="entry name" value="NEURAL-CADHERIN"/>
    <property type="match status" value="1"/>
</dbReference>
<keyword evidence="11" id="KW-0325">Glycoprotein</keyword>
<keyword evidence="4" id="KW-0732">Signal</keyword>
<dbReference type="InterPro" id="IPR002126">
    <property type="entry name" value="Cadherin-like_dom"/>
</dbReference>
<feature type="domain" description="Cadherin" evidence="13">
    <location>
        <begin position="218"/>
        <end position="326"/>
    </location>
</feature>
<keyword evidence="5" id="KW-0677">Repeat</keyword>
<dbReference type="GO" id="GO:0007156">
    <property type="term" value="P:homophilic cell adhesion via plasma membrane adhesion molecules"/>
    <property type="evidence" value="ECO:0007669"/>
    <property type="project" value="InterPro"/>
</dbReference>
<dbReference type="FunFam" id="2.60.40.60:FF:000020">
    <property type="entry name" value="Dachsous cadherin-related 1b"/>
    <property type="match status" value="1"/>
</dbReference>
<evidence type="ECO:0000313" key="15">
    <source>
        <dbReference type="Proteomes" id="UP000230750"/>
    </source>
</evidence>
<dbReference type="SUPFAM" id="SSF49313">
    <property type="entry name" value="Cadherin-like"/>
    <property type="match status" value="4"/>
</dbReference>
<dbReference type="CDD" id="cd11304">
    <property type="entry name" value="Cadherin_repeat"/>
    <property type="match status" value="4"/>
</dbReference>
<dbReference type="InterPro" id="IPR020894">
    <property type="entry name" value="Cadherin_CS"/>
</dbReference>
<evidence type="ECO:0000256" key="10">
    <source>
        <dbReference type="ARBA" id="ARBA00023157"/>
    </source>
</evidence>
<gene>
    <name evidence="14" type="ORF">BSL78_22920</name>
</gene>
<dbReference type="Gene3D" id="2.60.40.60">
    <property type="entry name" value="Cadherins"/>
    <property type="match status" value="4"/>
</dbReference>
<dbReference type="GO" id="GO:0005911">
    <property type="term" value="C:cell-cell junction"/>
    <property type="evidence" value="ECO:0007669"/>
    <property type="project" value="TreeGrafter"/>
</dbReference>
<keyword evidence="15" id="KW-1185">Reference proteome</keyword>
<evidence type="ECO:0000256" key="9">
    <source>
        <dbReference type="ARBA" id="ARBA00023136"/>
    </source>
</evidence>
<evidence type="ECO:0000256" key="5">
    <source>
        <dbReference type="ARBA" id="ARBA00022737"/>
    </source>
</evidence>
<dbReference type="InterPro" id="IPR015919">
    <property type="entry name" value="Cadherin-like_sf"/>
</dbReference>
<sequence length="415" mass="45332">MGGGGGKSGELTTPCVGDGRRGVHAIDKDYGRNALVSYTFSEGTGPEVKELFDINRQTGEVFTKRDLTEQAAFFGQFFLKATDHGSPEMYEFVPVEVTILHSQQTVPSFDSTTNLQSLTISEDTEVGTVLTRFHINGNATSFLYTLVPGNTAHTNNPVKFSISREGELSLTSSLDHEITSWLSLTVKAVPMWDDPPVVGFHQVAVTISDVNDNPPVFEEQHYQVKIEENCVIGSQVIQVQASDADTDETIMYEIVDDDGGRVKEAFQIHPNTGVITTVGQLDRETIVSYTIRVRATDGAVGDDIRHTTVTHVEVGIVDINDSPPHFMRAVYNAAVREDAETGTIVTTVEAHDGDVDHNANLTYYIISGDPCGHFLMDSLTGDIAVTKFLDRESRDRFVLNVTASDGVLLTIPKSS</sequence>
<dbReference type="PANTHER" id="PTHR24025">
    <property type="entry name" value="DESMOGLEIN FAMILY MEMBER"/>
    <property type="match status" value="1"/>
</dbReference>
<evidence type="ECO:0000256" key="12">
    <source>
        <dbReference type="PROSITE-ProRule" id="PRU00043"/>
    </source>
</evidence>
<name>A0A2G8JWV1_STIJA</name>
<evidence type="ECO:0000256" key="3">
    <source>
        <dbReference type="ARBA" id="ARBA00022692"/>
    </source>
</evidence>